<comment type="cofactor">
    <cofactor evidence="1">
        <name>pyridoxal 5'-phosphate</name>
        <dbReference type="ChEBI" id="CHEBI:597326"/>
    </cofactor>
</comment>
<keyword evidence="4" id="KW-0663">Pyridoxal phosphate</keyword>
<dbReference type="EC" id="2.3.1.47" evidence="2"/>
<dbReference type="InterPro" id="IPR015421">
    <property type="entry name" value="PyrdxlP-dep_Trfase_major"/>
</dbReference>
<dbReference type="GO" id="GO:0008483">
    <property type="term" value="F:transaminase activity"/>
    <property type="evidence" value="ECO:0007669"/>
    <property type="project" value="UniProtKB-KW"/>
</dbReference>
<reference evidence="9" key="1">
    <citation type="journal article" date="2019" name="Int. J. Syst. Evol. Microbiol.">
        <title>The Global Catalogue of Microorganisms (GCM) 10K type strain sequencing project: providing services to taxonomists for standard genome sequencing and annotation.</title>
        <authorList>
            <consortium name="The Broad Institute Genomics Platform"/>
            <consortium name="The Broad Institute Genome Sequencing Center for Infectious Disease"/>
            <person name="Wu L."/>
            <person name="Ma J."/>
        </authorList>
    </citation>
    <scope>NUCLEOTIDE SEQUENCE [LARGE SCALE GENOMIC DNA]</scope>
    <source>
        <strain evidence="9">CGMCC 4.1469</strain>
    </source>
</reference>
<keyword evidence="9" id="KW-1185">Reference proteome</keyword>
<dbReference type="InterPro" id="IPR015422">
    <property type="entry name" value="PyrdxlP-dep_Trfase_small"/>
</dbReference>
<sequence>MHSYMNIKKSARISHDFWEVTAGAGMFDIVVSGLGDGRHRALADGHEFVNMSSYSYLGLDTHPRIVQAAADAVLAEGALNSSTSRMRIRFGSLREAETALSELFDVEALTVASCAAAAWASLPLLASGLLTGDTPPLMVFDKNAHFCLNALKPAVADEAEIVTIAHNDVDALEDLCRKHPQVAYVADGVYSTGGAAPIPELLRLQEKYGLFLFFDEAHGVSTVGERGRGAVLEAMAAHGGMNDRTLIITSLNKGFGASGGAIFLGPNGARRRRDTALRNGGPLMWSQRINTAGLGAILASAELHRTAELKELQLRLQDNIALFDSLVETSFSGDGLPIRFVDIGSEEATIRLAGELLQRGYYTSPIFFPVIGRGKAGLRLMLRANMAESEIRDFCGALNEGLRAEGLGVNGPSADRPSVNSPSADRPSEPVLAGPARGQSR</sequence>
<protein>
    <recommendedName>
        <fullName evidence="2">8-amino-7-oxononanoate synthase</fullName>
        <ecNumber evidence="2">2.3.1.47</ecNumber>
    </recommendedName>
</protein>
<evidence type="ECO:0000313" key="9">
    <source>
        <dbReference type="Proteomes" id="UP001596067"/>
    </source>
</evidence>
<dbReference type="InterPro" id="IPR004839">
    <property type="entry name" value="Aminotransferase_I/II_large"/>
</dbReference>
<feature type="domain" description="Aminotransferase class I/classII large" evidence="7">
    <location>
        <begin position="48"/>
        <end position="398"/>
    </location>
</feature>
<comment type="caution">
    <text evidence="8">The sequence shown here is derived from an EMBL/GenBank/DDBJ whole genome shotgun (WGS) entry which is preliminary data.</text>
</comment>
<accession>A0ABW1F342</accession>
<dbReference type="InterPro" id="IPR015424">
    <property type="entry name" value="PyrdxlP-dep_Trfase"/>
</dbReference>
<dbReference type="InterPro" id="IPR050087">
    <property type="entry name" value="AON_synthase_class-II"/>
</dbReference>
<dbReference type="PANTHER" id="PTHR13693:SF100">
    <property type="entry name" value="8-AMINO-7-OXONONANOATE SYNTHASE"/>
    <property type="match status" value="1"/>
</dbReference>
<name>A0ABW1F342_9ACTN</name>
<evidence type="ECO:0000256" key="3">
    <source>
        <dbReference type="ARBA" id="ARBA00022679"/>
    </source>
</evidence>
<dbReference type="NCBIfam" id="NF005697">
    <property type="entry name" value="PRK07505.1"/>
    <property type="match status" value="1"/>
</dbReference>
<evidence type="ECO:0000256" key="2">
    <source>
        <dbReference type="ARBA" id="ARBA00013187"/>
    </source>
</evidence>
<evidence type="ECO:0000256" key="6">
    <source>
        <dbReference type="SAM" id="MobiDB-lite"/>
    </source>
</evidence>
<evidence type="ECO:0000256" key="1">
    <source>
        <dbReference type="ARBA" id="ARBA00001933"/>
    </source>
</evidence>
<dbReference type="RefSeq" id="WP_313761276.1">
    <property type="nucleotide sequence ID" value="NZ_BAAAVH010000040.1"/>
</dbReference>
<feature type="region of interest" description="Disordered" evidence="6">
    <location>
        <begin position="406"/>
        <end position="441"/>
    </location>
</feature>
<evidence type="ECO:0000313" key="8">
    <source>
        <dbReference type="EMBL" id="MFC5888588.1"/>
    </source>
</evidence>
<organism evidence="8 9">
    <name type="scientific">Kitasatospora aburaviensis</name>
    <dbReference type="NCBI Taxonomy" id="67265"/>
    <lineage>
        <taxon>Bacteria</taxon>
        <taxon>Bacillati</taxon>
        <taxon>Actinomycetota</taxon>
        <taxon>Actinomycetes</taxon>
        <taxon>Kitasatosporales</taxon>
        <taxon>Streptomycetaceae</taxon>
        <taxon>Kitasatospora</taxon>
    </lineage>
</organism>
<dbReference type="Gene3D" id="3.90.1150.10">
    <property type="entry name" value="Aspartate Aminotransferase, domain 1"/>
    <property type="match status" value="1"/>
</dbReference>
<evidence type="ECO:0000256" key="4">
    <source>
        <dbReference type="ARBA" id="ARBA00022898"/>
    </source>
</evidence>
<dbReference type="EMBL" id="JBHSOD010000042">
    <property type="protein sequence ID" value="MFC5888588.1"/>
    <property type="molecule type" value="Genomic_DNA"/>
</dbReference>
<proteinExistence type="predicted"/>
<dbReference type="Pfam" id="PF00155">
    <property type="entry name" value="Aminotran_1_2"/>
    <property type="match status" value="1"/>
</dbReference>
<dbReference type="PANTHER" id="PTHR13693">
    <property type="entry name" value="CLASS II AMINOTRANSFERASE/8-AMINO-7-OXONONANOATE SYNTHASE"/>
    <property type="match status" value="1"/>
</dbReference>
<comment type="catalytic activity">
    <reaction evidence="5">
        <text>6-carboxyhexanoyl-[ACP] + L-alanine + H(+) = (8S)-8-amino-7-oxononanoate + holo-[ACP] + CO2</text>
        <dbReference type="Rhea" id="RHEA:42288"/>
        <dbReference type="Rhea" id="RHEA-COMP:9685"/>
        <dbReference type="Rhea" id="RHEA-COMP:9955"/>
        <dbReference type="ChEBI" id="CHEBI:15378"/>
        <dbReference type="ChEBI" id="CHEBI:16526"/>
        <dbReference type="ChEBI" id="CHEBI:57972"/>
        <dbReference type="ChEBI" id="CHEBI:64479"/>
        <dbReference type="ChEBI" id="CHEBI:78846"/>
        <dbReference type="ChEBI" id="CHEBI:149468"/>
        <dbReference type="EC" id="2.3.1.47"/>
    </reaction>
</comment>
<keyword evidence="8" id="KW-0032">Aminotransferase</keyword>
<dbReference type="SUPFAM" id="SSF53383">
    <property type="entry name" value="PLP-dependent transferases"/>
    <property type="match status" value="1"/>
</dbReference>
<evidence type="ECO:0000259" key="7">
    <source>
        <dbReference type="Pfam" id="PF00155"/>
    </source>
</evidence>
<evidence type="ECO:0000256" key="5">
    <source>
        <dbReference type="ARBA" id="ARBA00047715"/>
    </source>
</evidence>
<dbReference type="Gene3D" id="3.40.640.10">
    <property type="entry name" value="Type I PLP-dependent aspartate aminotransferase-like (Major domain)"/>
    <property type="match status" value="1"/>
</dbReference>
<gene>
    <name evidence="8" type="ORF">ACFP0N_26830</name>
</gene>
<dbReference type="Proteomes" id="UP001596067">
    <property type="component" value="Unassembled WGS sequence"/>
</dbReference>
<keyword evidence="3" id="KW-0808">Transferase</keyword>